<proteinExistence type="predicted"/>
<dbReference type="Proteomes" id="UP000031246">
    <property type="component" value="Unassembled WGS sequence"/>
</dbReference>
<dbReference type="SUPFAM" id="SSF81340">
    <property type="entry name" value="Clc chloride channel"/>
    <property type="match status" value="1"/>
</dbReference>
<keyword evidence="2 5" id="KW-0812">Transmembrane</keyword>
<dbReference type="CDD" id="cd03682">
    <property type="entry name" value="ClC_sycA_like"/>
    <property type="match status" value="1"/>
</dbReference>
<dbReference type="Pfam" id="PF00654">
    <property type="entry name" value="Voltage_CLC"/>
    <property type="match status" value="1"/>
</dbReference>
<comment type="subcellular location">
    <subcellularLocation>
        <location evidence="1">Membrane</location>
        <topology evidence="1">Multi-pass membrane protein</topology>
    </subcellularLocation>
</comment>
<reference evidence="6 7" key="1">
    <citation type="submission" date="2014-10" db="EMBL/GenBank/DDBJ databases">
        <title>Pedobacter Kyungheensis.</title>
        <authorList>
            <person name="Anderson B.M."/>
            <person name="Newman J.D."/>
        </authorList>
    </citation>
    <scope>NUCLEOTIDE SEQUENCE [LARGE SCALE GENOMIC DNA]</scope>
    <source>
        <strain evidence="6 7">KACC 16221</strain>
    </source>
</reference>
<feature type="transmembrane region" description="Helical" evidence="5">
    <location>
        <begin position="253"/>
        <end position="270"/>
    </location>
</feature>
<evidence type="ECO:0000256" key="1">
    <source>
        <dbReference type="ARBA" id="ARBA00004141"/>
    </source>
</evidence>
<feature type="transmembrane region" description="Helical" evidence="5">
    <location>
        <begin position="12"/>
        <end position="34"/>
    </location>
</feature>
<dbReference type="PANTHER" id="PTHR43427:SF12">
    <property type="entry name" value="CHLORIDE TRANSPORTER"/>
    <property type="match status" value="1"/>
</dbReference>
<feature type="transmembrane region" description="Helical" evidence="5">
    <location>
        <begin position="214"/>
        <end position="233"/>
    </location>
</feature>
<dbReference type="GO" id="GO:0016020">
    <property type="term" value="C:membrane"/>
    <property type="evidence" value="ECO:0007669"/>
    <property type="project" value="UniProtKB-SubCell"/>
</dbReference>
<dbReference type="InterPro" id="IPR050368">
    <property type="entry name" value="ClC-type_chloride_channel"/>
</dbReference>
<protein>
    <submittedName>
        <fullName evidence="6">Chloride channel protein</fullName>
    </submittedName>
</protein>
<feature type="transmembrane region" description="Helical" evidence="5">
    <location>
        <begin position="373"/>
        <end position="392"/>
    </location>
</feature>
<evidence type="ECO:0000256" key="2">
    <source>
        <dbReference type="ARBA" id="ARBA00022692"/>
    </source>
</evidence>
<feature type="transmembrane region" description="Helical" evidence="5">
    <location>
        <begin position="171"/>
        <end position="193"/>
    </location>
</feature>
<dbReference type="PRINTS" id="PR00762">
    <property type="entry name" value="CLCHANNEL"/>
</dbReference>
<sequence length="412" mass="44121">MKKDFGLLLTSTIKWLLISLVLGSIIGSASALFLASLNWATNYREAHLWIIAFLPLAGLIIGLAYYYWGTEVVKGNNLLIEELQSPKKIIPLIMAPLIYAGTIITHLFGGSAGREGTAVQIGGAFADQLTKIFKLKPRDRKMILICGISAGFASVFGTPLAGAVFGLEVFIVGSVMYNAILPSFITAVIADYACKAWGVGHTHYTIGSIPEMNAINLLLSLGAGILFGLTARLFSAMNHGISKLFSRVSYPPLRPFIGGFILIAIIYLIGNTRYIGLGIPVISEAFTQQEPYYTFAIKLFLTALTLGAGFKGGEVTPLFFIGATLGSFLSLFIPMPYGLLAGMGFVAVFAGAANTPLACIFMGVELFGTSSGMYIALACVTAYLFSGHTGIYKSQAIGAPKHLLLKRHQFLN</sequence>
<keyword evidence="7" id="KW-1185">Reference proteome</keyword>
<evidence type="ECO:0000256" key="3">
    <source>
        <dbReference type="ARBA" id="ARBA00022989"/>
    </source>
</evidence>
<dbReference type="EMBL" id="JSYN01000016">
    <property type="protein sequence ID" value="KIA93223.1"/>
    <property type="molecule type" value="Genomic_DNA"/>
</dbReference>
<feature type="transmembrane region" description="Helical" evidence="5">
    <location>
        <begin position="142"/>
        <end position="165"/>
    </location>
</feature>
<comment type="caution">
    <text evidence="6">The sequence shown here is derived from an EMBL/GenBank/DDBJ whole genome shotgun (WGS) entry which is preliminary data.</text>
</comment>
<dbReference type="PANTHER" id="PTHR43427">
    <property type="entry name" value="CHLORIDE CHANNEL PROTEIN CLC-E"/>
    <property type="match status" value="1"/>
</dbReference>
<evidence type="ECO:0000313" key="7">
    <source>
        <dbReference type="Proteomes" id="UP000031246"/>
    </source>
</evidence>
<evidence type="ECO:0000256" key="5">
    <source>
        <dbReference type="SAM" id="Phobius"/>
    </source>
</evidence>
<organism evidence="6 7">
    <name type="scientific">Pedobacter kyungheensis</name>
    <dbReference type="NCBI Taxonomy" id="1069985"/>
    <lineage>
        <taxon>Bacteria</taxon>
        <taxon>Pseudomonadati</taxon>
        <taxon>Bacteroidota</taxon>
        <taxon>Sphingobacteriia</taxon>
        <taxon>Sphingobacteriales</taxon>
        <taxon>Sphingobacteriaceae</taxon>
        <taxon>Pedobacter</taxon>
    </lineage>
</organism>
<evidence type="ECO:0000256" key="4">
    <source>
        <dbReference type="ARBA" id="ARBA00023136"/>
    </source>
</evidence>
<dbReference type="InterPro" id="IPR014743">
    <property type="entry name" value="Cl-channel_core"/>
</dbReference>
<dbReference type="InterPro" id="IPR001807">
    <property type="entry name" value="ClC"/>
</dbReference>
<accession>A0A0C1FNE0</accession>
<evidence type="ECO:0000313" key="6">
    <source>
        <dbReference type="EMBL" id="KIA93223.1"/>
    </source>
</evidence>
<keyword evidence="4 5" id="KW-0472">Membrane</keyword>
<dbReference type="GO" id="GO:0015108">
    <property type="term" value="F:chloride transmembrane transporter activity"/>
    <property type="evidence" value="ECO:0007669"/>
    <property type="project" value="InterPro"/>
</dbReference>
<dbReference type="AlphaFoldDB" id="A0A0C1FNE0"/>
<feature type="transmembrane region" description="Helical" evidence="5">
    <location>
        <begin position="46"/>
        <end position="68"/>
    </location>
</feature>
<feature type="transmembrane region" description="Helical" evidence="5">
    <location>
        <begin position="88"/>
        <end position="108"/>
    </location>
</feature>
<feature type="transmembrane region" description="Helical" evidence="5">
    <location>
        <begin position="291"/>
        <end position="310"/>
    </location>
</feature>
<keyword evidence="3 5" id="KW-1133">Transmembrane helix</keyword>
<name>A0A0C1FNE0_9SPHI</name>
<dbReference type="Gene3D" id="1.10.3080.10">
    <property type="entry name" value="Clc chloride channel"/>
    <property type="match status" value="1"/>
</dbReference>
<gene>
    <name evidence="6" type="ORF">OC25_14190</name>
</gene>